<dbReference type="EMBL" id="LR828257">
    <property type="protein sequence ID" value="CAD0352718.1"/>
    <property type="molecule type" value="Genomic_DNA"/>
</dbReference>
<organism evidence="1 2">
    <name type="scientific">Xanthomonas hortorum pv. vitians</name>
    <dbReference type="NCBI Taxonomy" id="83224"/>
    <lineage>
        <taxon>Bacteria</taxon>
        <taxon>Pseudomonadati</taxon>
        <taxon>Pseudomonadota</taxon>
        <taxon>Gammaproteobacteria</taxon>
        <taxon>Lysobacterales</taxon>
        <taxon>Lysobacteraceae</taxon>
        <taxon>Xanthomonas</taxon>
    </lineage>
</organism>
<evidence type="ECO:0000313" key="2">
    <source>
        <dbReference type="Proteomes" id="UP000515406"/>
    </source>
</evidence>
<dbReference type="AlphaFoldDB" id="A0A6V7EN91"/>
<protein>
    <submittedName>
        <fullName evidence="1">Uncharacterized protein</fullName>
    </submittedName>
</protein>
<dbReference type="EMBL" id="LR828257">
    <property type="protein sequence ID" value="CAD0352714.1"/>
    <property type="molecule type" value="Genomic_DNA"/>
</dbReference>
<accession>A0A6V7EN91</accession>
<sequence>MAGTPRWTYMLRIPGASPATLPMDKLADYLKEFAELLGLENRPVFVGIKNASIGLKGKVPPRRRDQAWKRVQEAKYRPASRPGRHLKAIETLLGRDGFREAELKDNEGKVLCLFRSEEQIPMQTMTVRKHGAVDGIVTGLKGADDTMHLYLRDQMSRDHNLVVRDEALARELLRHFRAGMVRVRVYGSWQRTEDGWVPESGRCVVDSYDQLDETPLVEVMASLAHIAGNRWAEMDDPMAVWRELRGIH</sequence>
<evidence type="ECO:0000313" key="1">
    <source>
        <dbReference type="EMBL" id="CAD0352714.1"/>
    </source>
</evidence>
<proteinExistence type="predicted"/>
<dbReference type="Proteomes" id="UP000515406">
    <property type="component" value="Chromosome"/>
</dbReference>
<name>A0A6V7EN91_9XANT</name>
<reference evidence="1 2" key="1">
    <citation type="submission" date="2020-07" db="EMBL/GenBank/DDBJ databases">
        <authorList>
            <person name="Pothier F. J."/>
        </authorList>
    </citation>
    <scope>NUCLEOTIDE SEQUENCE [LARGE SCALE GENOMIC DNA]</scope>
    <source>
        <strain evidence="1 2">CFBP 498</strain>
    </source>
</reference>
<keyword evidence="2" id="KW-1185">Reference proteome</keyword>
<gene>
    <name evidence="1" type="ORF">CFBP498_37740</name>
</gene>